<dbReference type="SMART" id="SM00825">
    <property type="entry name" value="PKS_KS"/>
    <property type="match status" value="1"/>
</dbReference>
<dbReference type="Proteomes" id="UP001431429">
    <property type="component" value="Unassembled WGS sequence"/>
</dbReference>
<comment type="similarity">
    <text evidence="1 3">Belongs to the thiolase-like superfamily. Beta-ketoacyl-ACP synthases family.</text>
</comment>
<keyword evidence="6" id="KW-1185">Reference proteome</keyword>
<protein>
    <submittedName>
        <fullName evidence="5">Beta-ketoacyl-[acyl-carrier-protein] synthase family protein</fullName>
    </submittedName>
</protein>
<dbReference type="SUPFAM" id="SSF53901">
    <property type="entry name" value="Thiolase-like"/>
    <property type="match status" value="2"/>
</dbReference>
<keyword evidence="2 3" id="KW-0808">Transferase</keyword>
<organism evidence="5 6">
    <name type="scientific">Streptomyces albipurpureus</name>
    <dbReference type="NCBI Taxonomy" id="2897419"/>
    <lineage>
        <taxon>Bacteria</taxon>
        <taxon>Bacillati</taxon>
        <taxon>Actinomycetota</taxon>
        <taxon>Actinomycetes</taxon>
        <taxon>Kitasatosporales</taxon>
        <taxon>Streptomycetaceae</taxon>
        <taxon>Streptomyces</taxon>
    </lineage>
</organism>
<comment type="caution">
    <text evidence="5">The sequence shown here is derived from an EMBL/GenBank/DDBJ whole genome shotgun (WGS) entry which is preliminary data.</text>
</comment>
<dbReference type="RefSeq" id="WP_250918034.1">
    <property type="nucleotide sequence ID" value="NZ_JAMQAW010000005.1"/>
</dbReference>
<reference evidence="5" key="1">
    <citation type="submission" date="2022-06" db="EMBL/GenBank/DDBJ databases">
        <title>Genome public.</title>
        <authorList>
            <person name="Sun Q."/>
        </authorList>
    </citation>
    <scope>NUCLEOTIDE SEQUENCE</scope>
    <source>
        <strain evidence="5">CWNU-1</strain>
    </source>
</reference>
<evidence type="ECO:0000313" key="6">
    <source>
        <dbReference type="Proteomes" id="UP001431429"/>
    </source>
</evidence>
<name>A0ABT0UGB6_9ACTN</name>
<sequence length="425" mass="44484">MWGEVGLPAGSAERPRRRVVLSGAGVLSSIGIGVAEFAASLRAGRVGTGPITLFDTTGFKYARGHQVADIDLRKWVQRIQLDQLGRASQFSVAAARMAIDDAGISADSLRARKGLIAIGTTDGEGHDLDQMAATMLYEGLESVEPEHARRVPAVRISTAIARELGLWNVEVSTIPTACAAGNYALGSGFDAVRSGEVDFALVGGSDALCRKNFAGFYRIGLISPDECRPFDAERDGLLTGEGAGVMLIESEESALARGAHIYAEILGYGLNCDAHHPVAPEENSVARCMELALTDANVAPGDVDMISAHGSGTKMNDVTEARAINQVYGESRPPVIGIKSMTGHTMGAASALGSIASALAIKHGFIPPTANHHTTDPECIVDCVPNRAIEADVRIAQNNALAFGGNNSVVILGRYDAAEAGDGHE</sequence>
<dbReference type="InterPro" id="IPR020841">
    <property type="entry name" value="PKS_Beta-ketoAc_synthase_dom"/>
</dbReference>
<dbReference type="Pfam" id="PF00109">
    <property type="entry name" value="ketoacyl-synt"/>
    <property type="match status" value="1"/>
</dbReference>
<accession>A0ABT0UGB6</accession>
<evidence type="ECO:0000256" key="1">
    <source>
        <dbReference type="ARBA" id="ARBA00008467"/>
    </source>
</evidence>
<dbReference type="InterPro" id="IPR016039">
    <property type="entry name" value="Thiolase-like"/>
</dbReference>
<proteinExistence type="inferred from homology"/>
<dbReference type="CDD" id="cd00834">
    <property type="entry name" value="KAS_I_II"/>
    <property type="match status" value="1"/>
</dbReference>
<evidence type="ECO:0000313" key="5">
    <source>
        <dbReference type="EMBL" id="MCM2387667.1"/>
    </source>
</evidence>
<gene>
    <name evidence="5" type="ORF">NBG84_04975</name>
</gene>
<evidence type="ECO:0000256" key="3">
    <source>
        <dbReference type="RuleBase" id="RU003694"/>
    </source>
</evidence>
<dbReference type="InterPro" id="IPR014031">
    <property type="entry name" value="Ketoacyl_synth_C"/>
</dbReference>
<dbReference type="PANTHER" id="PTHR11712">
    <property type="entry name" value="POLYKETIDE SYNTHASE-RELATED"/>
    <property type="match status" value="1"/>
</dbReference>
<dbReference type="Gene3D" id="3.40.47.10">
    <property type="match status" value="1"/>
</dbReference>
<dbReference type="InterPro" id="IPR000794">
    <property type="entry name" value="Beta-ketoacyl_synthase"/>
</dbReference>
<dbReference type="EMBL" id="JAMQAW010000005">
    <property type="protein sequence ID" value="MCM2387667.1"/>
    <property type="molecule type" value="Genomic_DNA"/>
</dbReference>
<dbReference type="PANTHER" id="PTHR11712:SF336">
    <property type="entry name" value="3-OXOACYL-[ACYL-CARRIER-PROTEIN] SYNTHASE, MITOCHONDRIAL"/>
    <property type="match status" value="1"/>
</dbReference>
<evidence type="ECO:0000256" key="2">
    <source>
        <dbReference type="ARBA" id="ARBA00022679"/>
    </source>
</evidence>
<dbReference type="Pfam" id="PF02801">
    <property type="entry name" value="Ketoacyl-synt_C"/>
    <property type="match status" value="1"/>
</dbReference>
<feature type="domain" description="Ketosynthase family 3 (KS3)" evidence="4">
    <location>
        <begin position="16"/>
        <end position="414"/>
    </location>
</feature>
<evidence type="ECO:0000259" key="4">
    <source>
        <dbReference type="PROSITE" id="PS52004"/>
    </source>
</evidence>
<dbReference type="InterPro" id="IPR014030">
    <property type="entry name" value="Ketoacyl_synth_N"/>
</dbReference>
<dbReference type="PROSITE" id="PS52004">
    <property type="entry name" value="KS3_2"/>
    <property type="match status" value="1"/>
</dbReference>